<organism evidence="2 3">
    <name type="scientific">Candidatus Hydrogenisulfobacillus filiaventi</name>
    <dbReference type="NCBI Taxonomy" id="2707344"/>
    <lineage>
        <taxon>Bacteria</taxon>
        <taxon>Bacillati</taxon>
        <taxon>Bacillota</taxon>
        <taxon>Clostridia</taxon>
        <taxon>Eubacteriales</taxon>
        <taxon>Clostridiales Family XVII. Incertae Sedis</taxon>
        <taxon>Candidatus Hydrogenisulfobacillus</taxon>
    </lineage>
</organism>
<dbReference type="KEGG" id="hfv:R50_1716"/>
<evidence type="ECO:0000256" key="1">
    <source>
        <dbReference type="SAM" id="Phobius"/>
    </source>
</evidence>
<reference evidence="2 3" key="1">
    <citation type="submission" date="2020-02" db="EMBL/GenBank/DDBJ databases">
        <authorList>
            <person name="Hogendoorn C."/>
        </authorList>
    </citation>
    <scope>NUCLEOTIDE SEQUENCE [LARGE SCALE GENOMIC DNA]</scope>
    <source>
        <strain evidence="2">R501</strain>
    </source>
</reference>
<keyword evidence="1" id="KW-0472">Membrane</keyword>
<accession>A0A6F8ZH56</accession>
<evidence type="ECO:0000313" key="2">
    <source>
        <dbReference type="EMBL" id="CAB1129217.1"/>
    </source>
</evidence>
<keyword evidence="1" id="KW-0812">Transmembrane</keyword>
<dbReference type="AlphaFoldDB" id="A0A6F8ZH56"/>
<keyword evidence="3" id="KW-1185">Reference proteome</keyword>
<dbReference type="EMBL" id="LR778114">
    <property type="protein sequence ID" value="CAB1129217.1"/>
    <property type="molecule type" value="Genomic_DNA"/>
</dbReference>
<gene>
    <name evidence="2" type="ORF">R50_1716</name>
</gene>
<dbReference type="Proteomes" id="UP000503399">
    <property type="component" value="Chromosome"/>
</dbReference>
<keyword evidence="1" id="KW-1133">Transmembrane helix</keyword>
<sequence length="41" mass="4360">MIAHSPRAVEGAKEVMGRAAVGLVLILLVDALRQLLQYVAS</sequence>
<proteinExistence type="predicted"/>
<feature type="transmembrane region" description="Helical" evidence="1">
    <location>
        <begin position="15"/>
        <end position="32"/>
    </location>
</feature>
<name>A0A6F8ZH56_9FIRM</name>
<protein>
    <submittedName>
        <fullName evidence="2">Uncharacterized protein</fullName>
    </submittedName>
</protein>
<evidence type="ECO:0000313" key="3">
    <source>
        <dbReference type="Proteomes" id="UP000503399"/>
    </source>
</evidence>